<protein>
    <submittedName>
        <fullName evidence="3">Uncharacterized protein</fullName>
    </submittedName>
</protein>
<evidence type="ECO:0000313" key="3">
    <source>
        <dbReference type="EMBL" id="VGO21841.1"/>
    </source>
</evidence>
<dbReference type="EMBL" id="CAAHFH010000002">
    <property type="protein sequence ID" value="VGO21841.1"/>
    <property type="molecule type" value="Genomic_DNA"/>
</dbReference>
<organism evidence="3 4">
    <name type="scientific">Pontiella sulfatireligans</name>
    <dbReference type="NCBI Taxonomy" id="2750658"/>
    <lineage>
        <taxon>Bacteria</taxon>
        <taxon>Pseudomonadati</taxon>
        <taxon>Kiritimatiellota</taxon>
        <taxon>Kiritimatiellia</taxon>
        <taxon>Kiritimatiellales</taxon>
        <taxon>Pontiellaceae</taxon>
        <taxon>Pontiella</taxon>
    </lineage>
</organism>
<sequence length="138" mass="15719">MRMGCLQKSVWITPRDIRPDYDDLDRAAAVDSVAFLLEARTVLGYGNQSLVQEAWNFDHINEVQRLYVAFISENLARLSSTKATPEELMQLLRMEHQAFAQAMSIDPLLPEELLPSDYIGQRAYALHQECLEHVAGQL</sequence>
<evidence type="ECO:0000313" key="4">
    <source>
        <dbReference type="Proteomes" id="UP000346198"/>
    </source>
</evidence>
<feature type="domain" description="Transcriptional repressor PaaX-like central Cas2-like" evidence="2">
    <location>
        <begin position="2"/>
        <end position="50"/>
    </location>
</feature>
<dbReference type="PANTHER" id="PTHR30319:SF1">
    <property type="entry name" value="TRANSCRIPTIONAL REPRESSOR PAAX"/>
    <property type="match status" value="1"/>
</dbReference>
<dbReference type="GO" id="GO:0006351">
    <property type="term" value="P:DNA-templated transcription"/>
    <property type="evidence" value="ECO:0007669"/>
    <property type="project" value="TreeGrafter"/>
</dbReference>
<reference evidence="3 4" key="1">
    <citation type="submission" date="2019-04" db="EMBL/GenBank/DDBJ databases">
        <authorList>
            <person name="Van Vliet M D."/>
        </authorList>
    </citation>
    <scope>NUCLEOTIDE SEQUENCE [LARGE SCALE GENOMIC DNA]</scope>
    <source>
        <strain evidence="3 4">F21</strain>
    </source>
</reference>
<accession>A0A6C2URH0</accession>
<dbReference type="InterPro" id="IPR013225">
    <property type="entry name" value="PaaX_C"/>
</dbReference>
<keyword evidence="4" id="KW-1185">Reference proteome</keyword>
<name>A0A6C2URH0_9BACT</name>
<feature type="domain" description="Transcriptional repressor PaaX-like C-terminal" evidence="1">
    <location>
        <begin position="55"/>
        <end position="135"/>
    </location>
</feature>
<dbReference type="InterPro" id="IPR048846">
    <property type="entry name" value="PaaX-like_central"/>
</dbReference>
<proteinExistence type="predicted"/>
<evidence type="ECO:0000259" key="1">
    <source>
        <dbReference type="Pfam" id="PF08223"/>
    </source>
</evidence>
<dbReference type="Proteomes" id="UP000346198">
    <property type="component" value="Unassembled WGS sequence"/>
</dbReference>
<dbReference type="Pfam" id="PF08223">
    <property type="entry name" value="PaaX_C"/>
    <property type="match status" value="1"/>
</dbReference>
<dbReference type="PANTHER" id="PTHR30319">
    <property type="entry name" value="PHENYLACETIC ACID REGULATOR-RELATED TRANSCRIPTIONAL REPRESSOR"/>
    <property type="match status" value="1"/>
</dbReference>
<dbReference type="AlphaFoldDB" id="A0A6C2URH0"/>
<dbReference type="Pfam" id="PF20803">
    <property type="entry name" value="PaaX_M"/>
    <property type="match status" value="1"/>
</dbReference>
<gene>
    <name evidence="3" type="ORF">SCARR_03920</name>
</gene>
<evidence type="ECO:0000259" key="2">
    <source>
        <dbReference type="Pfam" id="PF20803"/>
    </source>
</evidence>